<dbReference type="GO" id="GO:0043531">
    <property type="term" value="F:ADP binding"/>
    <property type="evidence" value="ECO:0007669"/>
    <property type="project" value="InterPro"/>
</dbReference>
<name>A0A8J3ZYW5_9ACTN</name>
<dbReference type="InterPro" id="IPR056681">
    <property type="entry name" value="DUF7779"/>
</dbReference>
<evidence type="ECO:0000256" key="1">
    <source>
        <dbReference type="SAM" id="MobiDB-lite"/>
    </source>
</evidence>
<keyword evidence="5" id="KW-1185">Reference proteome</keyword>
<dbReference type="AlphaFoldDB" id="A0A8J3ZYW5"/>
<dbReference type="SUPFAM" id="SSF52540">
    <property type="entry name" value="P-loop containing nucleoside triphosphate hydrolases"/>
    <property type="match status" value="1"/>
</dbReference>
<feature type="domain" description="DUF7779" evidence="3">
    <location>
        <begin position="447"/>
        <end position="529"/>
    </location>
</feature>
<dbReference type="PANTHER" id="PTHR35205:SF1">
    <property type="entry name" value="ZU5 DOMAIN-CONTAINING PROTEIN"/>
    <property type="match status" value="1"/>
</dbReference>
<accession>A0A8J3ZYW5</accession>
<dbReference type="InterPro" id="IPR002182">
    <property type="entry name" value="NB-ARC"/>
</dbReference>
<dbReference type="Gene3D" id="1.25.40.10">
    <property type="entry name" value="Tetratricopeptide repeat domain"/>
    <property type="match status" value="1"/>
</dbReference>
<dbReference type="InterPro" id="IPR027417">
    <property type="entry name" value="P-loop_NTPase"/>
</dbReference>
<dbReference type="InterPro" id="IPR011990">
    <property type="entry name" value="TPR-like_helical_dom_sf"/>
</dbReference>
<evidence type="ECO:0008006" key="6">
    <source>
        <dbReference type="Google" id="ProtNLM"/>
    </source>
</evidence>
<feature type="region of interest" description="Disordered" evidence="1">
    <location>
        <begin position="100"/>
        <end position="125"/>
    </location>
</feature>
<sequence>MSAVEAIVAALFAGAGMRRQGPASAAVVAAHVELKELIKDRVGVAHAEVVQELDADGVEPVMLRDRLGEVLIESGVGDDEQVLVAVRRLFALIDLVPDPSSGPSAESPDRRSTASPASDVASVRGGQFGDHNSQYNYFGGVAPVGDVSGSGSVGVGGSVYAPLTTNVVHAHVYPGREPVWPVRVGVVPPPVHCRQDRPADHRLATAMAEPGAVLVGQVVSGLGGVGKTQVAATIANQLWSGGAVDLLVWVTATSRVGIIDAYAQAATASTGIDDPNPLDGADRLLAWLAVTDRRWLIVLDDLADPADLTGLWPPVVERGRTVVTTRRRDAALLAGRRVIDVDVFTPAQARNYLQSKLEDHPHRLEQADALASDLGYLPLALAQAAAYILDRGVRMTCAAYRQRLADQRRRLSELAPHALPDQHQATVSATWVLSIDQADRLAPVGMARPVLQLCALLDPNAVPGELSASRAIANYCTDRLGRPIEALDIDDALHLLRRFSLITIDEVAGAIRIHGLLQRAVREAVAPDQMRALAQAAADALLEMWPPVEYDAARAQLLRNNVARLYEHTGSLLLDGEDGVHRVLFKSGDSVGRTGLAISASEYFQKLSIAVDARHGPDHRDVLETRYFATFWADSEVPAEKLATFMTLLADQTRVLGPGEPDTLRTRGDIATWRGMAVNPAEAVAEFEVVEADAVRLLGADHPVIWTIRSNHAYWRGLAGDNEGAVDAFHEILSYTLRLYGPDHPRTLSRRYYIAFFRRAGGDPATAIAELWDLVRDTTRALGPHHRETLGYREDLAHWQGEVGDPAGAAAALEELLVDQRRFLGRDHPDTLRTRDKLLHWRGELRNSPRG</sequence>
<comment type="caution">
    <text evidence="4">The sequence shown here is derived from an EMBL/GenBank/DDBJ whole genome shotgun (WGS) entry which is preliminary data.</text>
</comment>
<dbReference type="RefSeq" id="WP_239160799.1">
    <property type="nucleotide sequence ID" value="NZ_BOPH01000105.1"/>
</dbReference>
<organism evidence="4 5">
    <name type="scientific">Virgisporangium ochraceum</name>
    <dbReference type="NCBI Taxonomy" id="65505"/>
    <lineage>
        <taxon>Bacteria</taxon>
        <taxon>Bacillati</taxon>
        <taxon>Actinomycetota</taxon>
        <taxon>Actinomycetes</taxon>
        <taxon>Micromonosporales</taxon>
        <taxon>Micromonosporaceae</taxon>
        <taxon>Virgisporangium</taxon>
    </lineage>
</organism>
<dbReference type="Pfam" id="PF00931">
    <property type="entry name" value="NB-ARC"/>
    <property type="match status" value="1"/>
</dbReference>
<reference evidence="4" key="1">
    <citation type="submission" date="2021-01" db="EMBL/GenBank/DDBJ databases">
        <title>Whole genome shotgun sequence of Virgisporangium ochraceum NBRC 16418.</title>
        <authorList>
            <person name="Komaki H."/>
            <person name="Tamura T."/>
        </authorList>
    </citation>
    <scope>NUCLEOTIDE SEQUENCE</scope>
    <source>
        <strain evidence="4">NBRC 16418</strain>
    </source>
</reference>
<dbReference type="EMBL" id="BOPH01000105">
    <property type="protein sequence ID" value="GIJ72704.1"/>
    <property type="molecule type" value="Genomic_DNA"/>
</dbReference>
<feature type="domain" description="NB-ARC" evidence="2">
    <location>
        <begin position="219"/>
        <end position="355"/>
    </location>
</feature>
<dbReference type="PANTHER" id="PTHR35205">
    <property type="entry name" value="NB-ARC AND TPR DOMAIN PROTEIN"/>
    <property type="match status" value="1"/>
</dbReference>
<dbReference type="Proteomes" id="UP000635606">
    <property type="component" value="Unassembled WGS sequence"/>
</dbReference>
<evidence type="ECO:0000259" key="3">
    <source>
        <dbReference type="Pfam" id="PF25000"/>
    </source>
</evidence>
<evidence type="ECO:0000313" key="5">
    <source>
        <dbReference type="Proteomes" id="UP000635606"/>
    </source>
</evidence>
<dbReference type="Pfam" id="PF25000">
    <property type="entry name" value="DUF7779"/>
    <property type="match status" value="1"/>
</dbReference>
<proteinExistence type="predicted"/>
<protein>
    <recommendedName>
        <fullName evidence="6">NB-ARC domain protein</fullName>
    </recommendedName>
</protein>
<dbReference type="SUPFAM" id="SSF48452">
    <property type="entry name" value="TPR-like"/>
    <property type="match status" value="1"/>
</dbReference>
<dbReference type="Gene3D" id="3.40.50.300">
    <property type="entry name" value="P-loop containing nucleotide triphosphate hydrolases"/>
    <property type="match status" value="1"/>
</dbReference>
<evidence type="ECO:0000313" key="4">
    <source>
        <dbReference type="EMBL" id="GIJ72704.1"/>
    </source>
</evidence>
<gene>
    <name evidence="4" type="ORF">Voc01_076210</name>
</gene>
<evidence type="ECO:0000259" key="2">
    <source>
        <dbReference type="Pfam" id="PF00931"/>
    </source>
</evidence>